<gene>
    <name evidence="9" type="ORF">NEZAVI_LOCUS14295</name>
</gene>
<feature type="domain" description="CCHC-type" evidence="8">
    <location>
        <begin position="393"/>
        <end position="408"/>
    </location>
</feature>
<evidence type="ECO:0000256" key="7">
    <source>
        <dbReference type="SAM" id="MobiDB-lite"/>
    </source>
</evidence>
<dbReference type="OrthoDB" id="3863715at2759"/>
<accession>A0A9P0HQT0</accession>
<dbReference type="Proteomes" id="UP001152798">
    <property type="component" value="Chromosome 6"/>
</dbReference>
<dbReference type="Pfam" id="PF00098">
    <property type="entry name" value="zf-CCHC"/>
    <property type="match status" value="1"/>
</dbReference>
<evidence type="ECO:0000256" key="1">
    <source>
        <dbReference type="ARBA" id="ARBA00022723"/>
    </source>
</evidence>
<proteinExistence type="predicted"/>
<keyword evidence="3 5" id="KW-0863">Zinc-finger</keyword>
<dbReference type="GO" id="GO:0005730">
    <property type="term" value="C:nucleolus"/>
    <property type="evidence" value="ECO:0007669"/>
    <property type="project" value="TreeGrafter"/>
</dbReference>
<feature type="compositionally biased region" description="Basic and acidic residues" evidence="7">
    <location>
        <begin position="89"/>
        <end position="100"/>
    </location>
</feature>
<evidence type="ECO:0000256" key="4">
    <source>
        <dbReference type="ARBA" id="ARBA00022833"/>
    </source>
</evidence>
<dbReference type="PROSITE" id="PS50158">
    <property type="entry name" value="ZF_CCHC"/>
    <property type="match status" value="2"/>
</dbReference>
<dbReference type="Gene3D" id="4.10.60.10">
    <property type="entry name" value="Zinc finger, CCHC-type"/>
    <property type="match status" value="2"/>
</dbReference>
<protein>
    <recommendedName>
        <fullName evidence="8">CCHC-type domain-containing protein</fullName>
    </recommendedName>
</protein>
<dbReference type="SMART" id="SM00343">
    <property type="entry name" value="ZnF_C2HC"/>
    <property type="match status" value="4"/>
</dbReference>
<organism evidence="9 10">
    <name type="scientific">Nezara viridula</name>
    <name type="common">Southern green stink bug</name>
    <name type="synonym">Cimex viridulus</name>
    <dbReference type="NCBI Taxonomy" id="85310"/>
    <lineage>
        <taxon>Eukaryota</taxon>
        <taxon>Metazoa</taxon>
        <taxon>Ecdysozoa</taxon>
        <taxon>Arthropoda</taxon>
        <taxon>Hexapoda</taxon>
        <taxon>Insecta</taxon>
        <taxon>Pterygota</taxon>
        <taxon>Neoptera</taxon>
        <taxon>Paraneoptera</taxon>
        <taxon>Hemiptera</taxon>
        <taxon>Heteroptera</taxon>
        <taxon>Panheteroptera</taxon>
        <taxon>Pentatomomorpha</taxon>
        <taxon>Pentatomoidea</taxon>
        <taxon>Pentatomidae</taxon>
        <taxon>Pentatominae</taxon>
        <taxon>Nezara</taxon>
    </lineage>
</organism>
<dbReference type="InterPro" id="IPR036875">
    <property type="entry name" value="Znf_CCHC_sf"/>
</dbReference>
<evidence type="ECO:0000256" key="5">
    <source>
        <dbReference type="PROSITE-ProRule" id="PRU00047"/>
    </source>
</evidence>
<keyword evidence="6" id="KW-0175">Coiled coil</keyword>
<dbReference type="GO" id="GO:0003676">
    <property type="term" value="F:nucleic acid binding"/>
    <property type="evidence" value="ECO:0007669"/>
    <property type="project" value="InterPro"/>
</dbReference>
<keyword evidence="2" id="KW-0677">Repeat</keyword>
<feature type="region of interest" description="Disordered" evidence="7">
    <location>
        <begin position="1"/>
        <end position="21"/>
    </location>
</feature>
<dbReference type="PANTHER" id="PTHR46242">
    <property type="entry name" value="ZINC FINGER CCHC DOMAIN-CONTAINING PROTEIN 9 ZCCHC9"/>
    <property type="match status" value="1"/>
</dbReference>
<evidence type="ECO:0000256" key="3">
    <source>
        <dbReference type="ARBA" id="ARBA00022771"/>
    </source>
</evidence>
<dbReference type="GO" id="GO:0008270">
    <property type="term" value="F:zinc ion binding"/>
    <property type="evidence" value="ECO:0007669"/>
    <property type="project" value="UniProtKB-KW"/>
</dbReference>
<evidence type="ECO:0000256" key="2">
    <source>
        <dbReference type="ARBA" id="ARBA00022737"/>
    </source>
</evidence>
<keyword evidence="4" id="KW-0862">Zinc</keyword>
<evidence type="ECO:0000313" key="9">
    <source>
        <dbReference type="EMBL" id="CAH1406325.1"/>
    </source>
</evidence>
<reference evidence="9" key="1">
    <citation type="submission" date="2022-01" db="EMBL/GenBank/DDBJ databases">
        <authorList>
            <person name="King R."/>
        </authorList>
    </citation>
    <scope>NUCLEOTIDE SEQUENCE</scope>
</reference>
<feature type="region of interest" description="Disordered" evidence="7">
    <location>
        <begin position="73"/>
        <end position="103"/>
    </location>
</feature>
<feature type="domain" description="CCHC-type" evidence="8">
    <location>
        <begin position="338"/>
        <end position="352"/>
    </location>
</feature>
<dbReference type="FunFam" id="4.10.60.10:FF:000091">
    <property type="entry name" value="Zinc finger CCHC-type-containing 9"/>
    <property type="match status" value="1"/>
</dbReference>
<keyword evidence="1" id="KW-0479">Metal-binding</keyword>
<dbReference type="InterPro" id="IPR042246">
    <property type="entry name" value="ZCCHC9"/>
</dbReference>
<dbReference type="AlphaFoldDB" id="A0A9P0HQT0"/>
<sequence>MTRFARAAGSKASNQRIPEDSTPWFVLKQQVADSKQRTEETQENETDWKNVIDSEKKIEENKNSVWCEFEEENSKAKVSKNVNKSQTIDSKKLGKKKSAENELIASSLNIKKKRKSKLSHENLDSANDNLKSDLKNIKTKLKLKNNKSTFEVEELPQAKTEELPVLSESNTSFEIEKIDNPSNDDNISIKKKKRKRSKNMDNLEYSENQSPDRNEIEEGNQVTVTNEKEDLSGGYENNKKSLIKNNTITRKKKKNKEEMPYKRRKLDEGDVKLDINGQEIWVTRLDGFYIKKEDAERIRQLEKDLLKRGVSKQEVRAVIKKERRNAEKSLARLKKKVCYHCRKGGHTLSSCPMLADNGVYTVGSGICYKCGSTEHTHYQCKVNTGDSYKFATCFVCKQEGHISKQCPDNPRGVYPSGGGCRLCGDVTHFRRECPTLQEKSNKVTVGLIDQDIETLDGQSNEPTSKKSATKRKNKIVKFS</sequence>
<evidence type="ECO:0000259" key="8">
    <source>
        <dbReference type="PROSITE" id="PS50158"/>
    </source>
</evidence>
<dbReference type="InterPro" id="IPR001878">
    <property type="entry name" value="Znf_CCHC"/>
</dbReference>
<evidence type="ECO:0000256" key="6">
    <source>
        <dbReference type="SAM" id="Coils"/>
    </source>
</evidence>
<dbReference type="PANTHER" id="PTHR46242:SF1">
    <property type="entry name" value="ZINC FINGER CCHC DOMAIN-CONTAINING PROTEIN 9"/>
    <property type="match status" value="1"/>
</dbReference>
<dbReference type="EMBL" id="OV725082">
    <property type="protein sequence ID" value="CAH1406325.1"/>
    <property type="molecule type" value="Genomic_DNA"/>
</dbReference>
<evidence type="ECO:0000313" key="10">
    <source>
        <dbReference type="Proteomes" id="UP001152798"/>
    </source>
</evidence>
<dbReference type="SUPFAM" id="SSF57756">
    <property type="entry name" value="Retrovirus zinc finger-like domains"/>
    <property type="match status" value="2"/>
</dbReference>
<name>A0A9P0HQT0_NEZVI</name>
<feature type="region of interest" description="Disordered" evidence="7">
    <location>
        <begin position="174"/>
        <end position="239"/>
    </location>
</feature>
<feature type="coiled-coil region" evidence="6">
    <location>
        <begin position="120"/>
        <end position="147"/>
    </location>
</feature>
<keyword evidence="10" id="KW-1185">Reference proteome</keyword>